<evidence type="ECO:0000313" key="2">
    <source>
        <dbReference type="Proteomes" id="UP000250919"/>
    </source>
</evidence>
<feature type="non-terminal residue" evidence="1">
    <location>
        <position position="37"/>
    </location>
</feature>
<dbReference type="EMBL" id="NSCM01000078">
    <property type="protein sequence ID" value="RAX07021.1"/>
    <property type="molecule type" value="Genomic_DNA"/>
</dbReference>
<comment type="caution">
    <text evidence="1">The sequence shown here is derived from an EMBL/GenBank/DDBJ whole genome shotgun (WGS) entry which is preliminary data.</text>
</comment>
<protein>
    <submittedName>
        <fullName evidence="1">Type VI secretion system protein TssA</fullName>
    </submittedName>
</protein>
<dbReference type="AlphaFoldDB" id="A0A329WR38"/>
<reference evidence="1 2" key="1">
    <citation type="journal article" date="2018" name="Int. J. Syst. Evol. Microbiol.">
        <title>Whole-genome-based revisit of Photorhabdus phylogeny: proposal for the elevation of most Photorhabdus subspecies to the species level and description of one novel species Photorhabdus bodei sp. nov., and one novel subspecies Photorhabdus laumondii subsp. clarkei subsp. nov.</title>
        <authorList>
            <person name="Machado R.A.R."/>
            <person name="Wuthrich D."/>
            <person name="Kuhnert P."/>
            <person name="Arce C.C.M."/>
            <person name="Thonen L."/>
            <person name="Ruiz C."/>
            <person name="Zhang X."/>
            <person name="Robert C.A.M."/>
            <person name="Karimi J."/>
            <person name="Kamali S."/>
            <person name="Ma J."/>
            <person name="Bruggmann R."/>
            <person name="Erb M."/>
        </authorList>
    </citation>
    <scope>NUCLEOTIDE SEQUENCE [LARGE SCALE GENOMIC DNA]</scope>
    <source>
        <strain evidence="1 2">LJ24-63</strain>
    </source>
</reference>
<sequence>MANGTGKTPLAPTSADRTADYLTKLPAADKSLLQQIE</sequence>
<accession>A0A329WR38</accession>
<name>A0A329WR38_9GAMM</name>
<evidence type="ECO:0000313" key="1">
    <source>
        <dbReference type="EMBL" id="RAX07021.1"/>
    </source>
</evidence>
<organism evidence="1 2">
    <name type="scientific">Photorhabdus bodei</name>
    <dbReference type="NCBI Taxonomy" id="2029681"/>
    <lineage>
        <taxon>Bacteria</taxon>
        <taxon>Pseudomonadati</taxon>
        <taxon>Pseudomonadota</taxon>
        <taxon>Gammaproteobacteria</taxon>
        <taxon>Enterobacterales</taxon>
        <taxon>Morganellaceae</taxon>
        <taxon>Photorhabdus</taxon>
    </lineage>
</organism>
<gene>
    <name evidence="1" type="ORF">CKY02_21750</name>
</gene>
<proteinExistence type="predicted"/>
<dbReference type="Proteomes" id="UP000250919">
    <property type="component" value="Unassembled WGS sequence"/>
</dbReference>